<comment type="caution">
    <text evidence="1">The sequence shown here is derived from an EMBL/GenBank/DDBJ whole genome shotgun (WGS) entry which is preliminary data.</text>
</comment>
<evidence type="ECO:0000313" key="1">
    <source>
        <dbReference type="EMBL" id="KAI4466636.1"/>
    </source>
</evidence>
<reference evidence="1" key="1">
    <citation type="submission" date="2022-04" db="EMBL/GenBank/DDBJ databases">
        <title>Chromosome-scale genome assembly of Holotrichia oblita Faldermann.</title>
        <authorList>
            <person name="Rongchong L."/>
        </authorList>
    </citation>
    <scope>NUCLEOTIDE SEQUENCE</scope>
    <source>
        <strain evidence="1">81SQS9</strain>
    </source>
</reference>
<dbReference type="Proteomes" id="UP001056778">
    <property type="component" value="Chromosome 2"/>
</dbReference>
<keyword evidence="2" id="KW-1185">Reference proteome</keyword>
<name>A0ACB9TIM0_HOLOL</name>
<gene>
    <name evidence="1" type="ORF">MML48_2g00006952</name>
</gene>
<accession>A0ACB9TIM0</accession>
<proteinExistence type="predicted"/>
<protein>
    <submittedName>
        <fullName evidence="1">Galectin</fullName>
    </submittedName>
</protein>
<evidence type="ECO:0000313" key="2">
    <source>
        <dbReference type="Proteomes" id="UP001056778"/>
    </source>
</evidence>
<dbReference type="EMBL" id="CM043016">
    <property type="protein sequence ID" value="KAI4466636.1"/>
    <property type="molecule type" value="Genomic_DNA"/>
</dbReference>
<sequence>MEPVIDPPVPYLGQIQGGFTPGQMIRVQGFASPVGDRFDINFQTSANTAPRDDIGLHLSVRLAEGYVARNSIQGGVWGEEQNSGDLPIQPGEKYEIIVLSDNREFKVSKLI</sequence>
<organism evidence="1 2">
    <name type="scientific">Holotrichia oblita</name>
    <name type="common">Chafer beetle</name>
    <dbReference type="NCBI Taxonomy" id="644536"/>
    <lineage>
        <taxon>Eukaryota</taxon>
        <taxon>Metazoa</taxon>
        <taxon>Ecdysozoa</taxon>
        <taxon>Arthropoda</taxon>
        <taxon>Hexapoda</taxon>
        <taxon>Insecta</taxon>
        <taxon>Pterygota</taxon>
        <taxon>Neoptera</taxon>
        <taxon>Endopterygota</taxon>
        <taxon>Coleoptera</taxon>
        <taxon>Polyphaga</taxon>
        <taxon>Scarabaeiformia</taxon>
        <taxon>Scarabaeidae</taxon>
        <taxon>Melolonthinae</taxon>
        <taxon>Holotrichia</taxon>
    </lineage>
</organism>